<dbReference type="EMBL" id="JAGGKV010000010">
    <property type="protein sequence ID" value="MBP1964753.1"/>
    <property type="molecule type" value="Genomic_DNA"/>
</dbReference>
<keyword evidence="3" id="KW-1185">Reference proteome</keyword>
<sequence length="67" mass="7369">MKKAGQDNPPVQPFLRPVSYAGFLLLAEGTVVLYLGKIGLFPHQLGTTGPYLLPKQPFFQKKGNSRP</sequence>
<keyword evidence="1" id="KW-0812">Transmembrane</keyword>
<proteinExistence type="predicted"/>
<keyword evidence="1" id="KW-1133">Transmembrane helix</keyword>
<comment type="caution">
    <text evidence="2">The sequence shown here is derived from an EMBL/GenBank/DDBJ whole genome shotgun (WGS) entry which is preliminary data.</text>
</comment>
<keyword evidence="1" id="KW-0472">Membrane</keyword>
<evidence type="ECO:0000313" key="2">
    <source>
        <dbReference type="EMBL" id="MBP1964753.1"/>
    </source>
</evidence>
<evidence type="ECO:0000256" key="1">
    <source>
        <dbReference type="SAM" id="Phobius"/>
    </source>
</evidence>
<protein>
    <submittedName>
        <fullName evidence="2">Uncharacterized protein</fullName>
    </submittedName>
</protein>
<evidence type="ECO:0000313" key="3">
    <source>
        <dbReference type="Proteomes" id="UP001519344"/>
    </source>
</evidence>
<feature type="transmembrane region" description="Helical" evidence="1">
    <location>
        <begin position="18"/>
        <end position="36"/>
    </location>
</feature>
<accession>A0ABS4I1G1</accession>
<name>A0ABS4I1G1_9BACL</name>
<gene>
    <name evidence="2" type="ORF">J2Z65_003976</name>
</gene>
<reference evidence="2 3" key="1">
    <citation type="submission" date="2021-03" db="EMBL/GenBank/DDBJ databases">
        <title>Genomic Encyclopedia of Type Strains, Phase IV (KMG-IV): sequencing the most valuable type-strain genomes for metagenomic binning, comparative biology and taxonomic classification.</title>
        <authorList>
            <person name="Goeker M."/>
        </authorList>
    </citation>
    <scope>NUCLEOTIDE SEQUENCE [LARGE SCALE GENOMIC DNA]</scope>
    <source>
        <strain evidence="2 3">DSM 24950</strain>
    </source>
</reference>
<organism evidence="2 3">
    <name type="scientific">Paenibacillus aceris</name>
    <dbReference type="NCBI Taxonomy" id="869555"/>
    <lineage>
        <taxon>Bacteria</taxon>
        <taxon>Bacillati</taxon>
        <taxon>Bacillota</taxon>
        <taxon>Bacilli</taxon>
        <taxon>Bacillales</taxon>
        <taxon>Paenibacillaceae</taxon>
        <taxon>Paenibacillus</taxon>
    </lineage>
</organism>
<dbReference type="Proteomes" id="UP001519344">
    <property type="component" value="Unassembled WGS sequence"/>
</dbReference>